<evidence type="ECO:0000256" key="1">
    <source>
        <dbReference type="ARBA" id="ARBA00022737"/>
    </source>
</evidence>
<dbReference type="GO" id="GO:0060090">
    <property type="term" value="F:molecular adaptor activity"/>
    <property type="evidence" value="ECO:0007669"/>
    <property type="project" value="TreeGrafter"/>
</dbReference>
<proteinExistence type="predicted"/>
<dbReference type="GO" id="GO:0072380">
    <property type="term" value="C:TRC complex"/>
    <property type="evidence" value="ECO:0007669"/>
    <property type="project" value="TreeGrafter"/>
</dbReference>
<dbReference type="Gene3D" id="1.25.40.10">
    <property type="entry name" value="Tetratricopeptide repeat domain"/>
    <property type="match status" value="1"/>
</dbReference>
<dbReference type="InterPro" id="IPR047150">
    <property type="entry name" value="SGT"/>
</dbReference>
<reference evidence="3 4" key="1">
    <citation type="journal article" date="2017" name="PLoS Biol.">
        <title>The sea cucumber genome provides insights into morphological evolution and visceral regeneration.</title>
        <authorList>
            <person name="Zhang X."/>
            <person name="Sun L."/>
            <person name="Yuan J."/>
            <person name="Sun Y."/>
            <person name="Gao Y."/>
            <person name="Zhang L."/>
            <person name="Li S."/>
            <person name="Dai H."/>
            <person name="Hamel J.F."/>
            <person name="Liu C."/>
            <person name="Yu Y."/>
            <person name="Liu S."/>
            <person name="Lin W."/>
            <person name="Guo K."/>
            <person name="Jin S."/>
            <person name="Xu P."/>
            <person name="Storey K.B."/>
            <person name="Huan P."/>
            <person name="Zhang T."/>
            <person name="Zhou Y."/>
            <person name="Zhang J."/>
            <person name="Lin C."/>
            <person name="Li X."/>
            <person name="Xing L."/>
            <person name="Huo D."/>
            <person name="Sun M."/>
            <person name="Wang L."/>
            <person name="Mercier A."/>
            <person name="Li F."/>
            <person name="Yang H."/>
            <person name="Xiang J."/>
        </authorList>
    </citation>
    <scope>NUCLEOTIDE SEQUENCE [LARGE SCALE GENOMIC DNA]</scope>
    <source>
        <strain evidence="3">Shaxun</strain>
        <tissue evidence="3">Muscle</tissue>
    </source>
</reference>
<name>A0A2G8LLA2_STIJA</name>
<dbReference type="EMBL" id="MRZV01000044">
    <property type="protein sequence ID" value="PIK60982.1"/>
    <property type="molecule type" value="Genomic_DNA"/>
</dbReference>
<dbReference type="GO" id="GO:0006620">
    <property type="term" value="P:post-translational protein targeting to endoplasmic reticulum membrane"/>
    <property type="evidence" value="ECO:0007669"/>
    <property type="project" value="TreeGrafter"/>
</dbReference>
<evidence type="ECO:0000256" key="2">
    <source>
        <dbReference type="ARBA" id="ARBA00022803"/>
    </source>
</evidence>
<comment type="caution">
    <text evidence="3">The sequence shown here is derived from an EMBL/GenBank/DDBJ whole genome shotgun (WGS) entry which is preliminary data.</text>
</comment>
<dbReference type="PANTHER" id="PTHR45831:SF2">
    <property type="entry name" value="LD24721P"/>
    <property type="match status" value="1"/>
</dbReference>
<protein>
    <submittedName>
        <fullName evidence="3">Small glutamine-rich tetratricopeptide repeat-containing protein beta</fullName>
    </submittedName>
</protein>
<keyword evidence="2" id="KW-0802">TPR repeat</keyword>
<accession>A0A2G8LLA2</accession>
<dbReference type="OrthoDB" id="2335338at2759"/>
<gene>
    <name evidence="3" type="ORF">BSL78_02157</name>
</gene>
<sequence>MPYVWTRHIRLAYTGLKELTKAKEAYQKACVLDPSNESYQTNLRIAEQKLQETSLNADGANPGPGIDLGSLGPSLGGLDLSSLMSNPALMNMASSMLQNPNMQQMMQSMMGQAMQGNPDEGGTEGPAAMGNLLQIYTNPLPPQIGLLHQSQCDRMWATHHLEGTLRTVKKLPTSTAIRTRASRFICGHP</sequence>
<organism evidence="3 4">
    <name type="scientific">Stichopus japonicus</name>
    <name type="common">Sea cucumber</name>
    <dbReference type="NCBI Taxonomy" id="307972"/>
    <lineage>
        <taxon>Eukaryota</taxon>
        <taxon>Metazoa</taxon>
        <taxon>Echinodermata</taxon>
        <taxon>Eleutherozoa</taxon>
        <taxon>Echinozoa</taxon>
        <taxon>Holothuroidea</taxon>
        <taxon>Aspidochirotacea</taxon>
        <taxon>Aspidochirotida</taxon>
        <taxon>Stichopodidae</taxon>
        <taxon>Apostichopus</taxon>
    </lineage>
</organism>
<evidence type="ECO:0000313" key="3">
    <source>
        <dbReference type="EMBL" id="PIK60982.1"/>
    </source>
</evidence>
<dbReference type="InterPro" id="IPR011990">
    <property type="entry name" value="TPR-like_helical_dom_sf"/>
</dbReference>
<dbReference type="GO" id="GO:0016020">
    <property type="term" value="C:membrane"/>
    <property type="evidence" value="ECO:0007669"/>
    <property type="project" value="TreeGrafter"/>
</dbReference>
<dbReference type="Proteomes" id="UP000230750">
    <property type="component" value="Unassembled WGS sequence"/>
</dbReference>
<dbReference type="PANTHER" id="PTHR45831">
    <property type="entry name" value="LD24721P"/>
    <property type="match status" value="1"/>
</dbReference>
<dbReference type="STRING" id="307972.A0A2G8LLA2"/>
<dbReference type="AlphaFoldDB" id="A0A2G8LLA2"/>
<evidence type="ECO:0000313" key="4">
    <source>
        <dbReference type="Proteomes" id="UP000230750"/>
    </source>
</evidence>
<keyword evidence="1" id="KW-0677">Repeat</keyword>
<keyword evidence="4" id="KW-1185">Reference proteome</keyword>